<dbReference type="EMBL" id="BBZA01000265">
    <property type="protein sequence ID" value="GAP64453.1"/>
    <property type="molecule type" value="Genomic_DNA"/>
</dbReference>
<dbReference type="RefSeq" id="WP_054494130.1">
    <property type="nucleotide sequence ID" value="NZ_BBZA01000265.1"/>
</dbReference>
<feature type="binding site" evidence="7">
    <location>
        <position position="148"/>
    </location>
    <ligand>
        <name>N-formimidoyl-L-glutamate</name>
        <dbReference type="ChEBI" id="CHEBI:58928"/>
    </ligand>
</feature>
<dbReference type="Pfam" id="PF01979">
    <property type="entry name" value="Amidohydro_1"/>
    <property type="match status" value="1"/>
</dbReference>
<feature type="binding site" evidence="7">
    <location>
        <position position="316"/>
    </location>
    <ligand>
        <name>Zn(2+)</name>
        <dbReference type="ChEBI" id="CHEBI:29105"/>
    </ligand>
</feature>
<dbReference type="Gene3D" id="3.20.20.140">
    <property type="entry name" value="Metal-dependent hydrolases"/>
    <property type="match status" value="1"/>
</dbReference>
<proteinExistence type="inferred from homology"/>
<comment type="pathway">
    <text evidence="7">Amino-acid degradation; L-histidine degradation into L-glutamate; N-formimidoyl-L-glutamate from L-histidine: step 3/3.</text>
</comment>
<feature type="binding site" evidence="7">
    <location>
        <position position="321"/>
    </location>
    <ligand>
        <name>4-imidazolone-5-propanoate</name>
        <dbReference type="ChEBI" id="CHEBI:77893"/>
    </ligand>
</feature>
<feature type="domain" description="Amidohydrolase-related" evidence="8">
    <location>
        <begin position="68"/>
        <end position="404"/>
    </location>
</feature>
<feature type="binding site" evidence="7">
    <location>
        <position position="148"/>
    </location>
    <ligand>
        <name>4-imidazolone-5-propanoate</name>
        <dbReference type="ChEBI" id="CHEBI:77893"/>
    </ligand>
</feature>
<dbReference type="Proteomes" id="UP000050502">
    <property type="component" value="Unassembled WGS sequence"/>
</dbReference>
<feature type="binding site" evidence="7">
    <location>
        <position position="78"/>
    </location>
    <ligand>
        <name>Zn(2+)</name>
        <dbReference type="ChEBI" id="CHEBI:29105"/>
    </ligand>
</feature>
<evidence type="ECO:0000256" key="2">
    <source>
        <dbReference type="ARBA" id="ARBA00022723"/>
    </source>
</evidence>
<dbReference type="EC" id="3.5.2.7" evidence="1 7"/>
<dbReference type="SUPFAM" id="SSF51556">
    <property type="entry name" value="Metallo-dependent hydrolases"/>
    <property type="match status" value="1"/>
</dbReference>
<keyword evidence="2 7" id="KW-0479">Metal-binding</keyword>
<comment type="subcellular location">
    <subcellularLocation>
        <location evidence="7">Cytoplasm</location>
    </subcellularLocation>
</comment>
<dbReference type="STRING" id="872965.SE16_06030"/>
<accession>A0A0M8K9B7</accession>
<keyword evidence="7" id="KW-0963">Cytoplasm</keyword>
<dbReference type="GO" id="GO:0050480">
    <property type="term" value="F:imidazolonepropionase activity"/>
    <property type="evidence" value="ECO:0007669"/>
    <property type="project" value="UniProtKB-UniRule"/>
</dbReference>
<dbReference type="GO" id="GO:0019556">
    <property type="term" value="P:L-histidine catabolic process to glutamate and formamide"/>
    <property type="evidence" value="ECO:0007669"/>
    <property type="project" value="UniProtKB-UniRule"/>
</dbReference>
<dbReference type="InterPro" id="IPR005920">
    <property type="entry name" value="HutI"/>
</dbReference>
<dbReference type="Gene3D" id="2.30.40.10">
    <property type="entry name" value="Urease, subunit C, domain 1"/>
    <property type="match status" value="1"/>
</dbReference>
<feature type="binding site" evidence="7">
    <location>
        <position position="78"/>
    </location>
    <ligand>
        <name>Fe(3+)</name>
        <dbReference type="ChEBI" id="CHEBI:29034"/>
    </ligand>
</feature>
<feature type="binding site" evidence="7">
    <location>
        <position position="242"/>
    </location>
    <ligand>
        <name>Fe(3+)</name>
        <dbReference type="ChEBI" id="CHEBI:29034"/>
    </ligand>
</feature>
<dbReference type="EMBL" id="LGKN01000004">
    <property type="protein sequence ID" value="KPL88373.1"/>
    <property type="molecule type" value="Genomic_DNA"/>
</dbReference>
<dbReference type="PATRIC" id="fig|872965.6.peg.1240"/>
<dbReference type="InterPro" id="IPR011059">
    <property type="entry name" value="Metal-dep_hydrolase_composite"/>
</dbReference>
<feature type="binding site" evidence="7">
    <location>
        <position position="180"/>
    </location>
    <ligand>
        <name>4-imidazolone-5-propanoate</name>
        <dbReference type="ChEBI" id="CHEBI:77893"/>
    </ligand>
</feature>
<dbReference type="GO" id="GO:0005737">
    <property type="term" value="C:cytoplasm"/>
    <property type="evidence" value="ECO:0007669"/>
    <property type="project" value="UniProtKB-SubCell"/>
</dbReference>
<feature type="binding site" evidence="7">
    <location>
        <position position="76"/>
    </location>
    <ligand>
        <name>Zn(2+)</name>
        <dbReference type="ChEBI" id="CHEBI:29105"/>
    </ligand>
</feature>
<evidence type="ECO:0000256" key="3">
    <source>
        <dbReference type="ARBA" id="ARBA00022801"/>
    </source>
</evidence>
<dbReference type="PANTHER" id="PTHR42752">
    <property type="entry name" value="IMIDAZOLONEPROPIONASE"/>
    <property type="match status" value="1"/>
</dbReference>
<evidence type="ECO:0000259" key="8">
    <source>
        <dbReference type="Pfam" id="PF01979"/>
    </source>
</evidence>
<reference evidence="9 11" key="1">
    <citation type="journal article" date="2015" name="Genome Announc.">
        <title>Draft Genome Sequence of a Heterotrophic Facultative Anaerobic Thermophilic Bacterium, Ardenticatena maritima Strain 110ST.</title>
        <authorList>
            <person name="Kawaichi S."/>
            <person name="Yoshida T."/>
            <person name="Sako Y."/>
            <person name="Nakamura R."/>
        </authorList>
    </citation>
    <scope>NUCLEOTIDE SEQUENCE [LARGE SCALE GENOMIC DNA]</scope>
    <source>
        <strain evidence="9 11">110S</strain>
    </source>
</reference>
<comment type="similarity">
    <text evidence="7">Belongs to the metallo-dependent hydrolases superfamily. HutI family.</text>
</comment>
<keyword evidence="5 7" id="KW-0862">Zinc</keyword>
<keyword evidence="6 7" id="KW-0408">Iron</keyword>
<feature type="binding site" evidence="7">
    <location>
        <position position="320"/>
    </location>
    <ligand>
        <name>N-formimidoyl-L-glutamate</name>
        <dbReference type="ChEBI" id="CHEBI:58928"/>
    </ligand>
</feature>
<evidence type="ECO:0000256" key="6">
    <source>
        <dbReference type="ARBA" id="ARBA00023004"/>
    </source>
</evidence>
<comment type="function">
    <text evidence="7">Catalyzes the hydrolytic cleavage of the carbon-nitrogen bond in imidazolone-5-propanoate to yield N-formimidoyl-L-glutamate. It is the third step in the universal histidine degradation pathway.</text>
</comment>
<evidence type="ECO:0000256" key="1">
    <source>
        <dbReference type="ARBA" id="ARBA00012864"/>
    </source>
</evidence>
<dbReference type="PANTHER" id="PTHR42752:SF1">
    <property type="entry name" value="IMIDAZOLONEPROPIONASE-RELATED"/>
    <property type="match status" value="1"/>
</dbReference>
<feature type="binding site" evidence="7">
    <location>
        <position position="76"/>
    </location>
    <ligand>
        <name>Fe(3+)</name>
        <dbReference type="ChEBI" id="CHEBI:29034"/>
    </ligand>
</feature>
<sequence>MSITLFTNCAELATPLGGGLHRGALQGLLHLLPEASFAVQDGRLIWIGALRDWNGDHDRVVDLGGRAVIPAFVDSHTHAVWGGHRLDDFEARSQGKTYEEILAAGGGIYQTVRQTAVASEETLAALAKPRLAALLRSGAATIEVKSGYGLTTEAEMRLLRVIARLQDETPAALFPTLLIHVPPEEGREAYVQEVVEHLIPTVVREGLAHFVDVFIEREAFTVEEARRILEAAKAHGLGLKVHADQFHALGGVELAVELGALSVDHLEASGEAQIEALARGRTVATLLPGVSLHLGVPPAPGRRLVDANVPVAVATDLNPGSSPLFSMQMAAALAVRLNGLTPAEALTAATVNAAAALGLRDRGRLEEACRADFLVLASADWRDALYTLGAPDVIAQVWIGGELVEM</sequence>
<evidence type="ECO:0000313" key="9">
    <source>
        <dbReference type="EMBL" id="GAP64453.1"/>
    </source>
</evidence>
<feature type="binding site" evidence="7">
    <location>
        <position position="318"/>
    </location>
    <ligand>
        <name>N-formimidoyl-L-glutamate</name>
        <dbReference type="ChEBI" id="CHEBI:58928"/>
    </ligand>
</feature>
<comment type="cofactor">
    <cofactor evidence="7">
        <name>Zn(2+)</name>
        <dbReference type="ChEBI" id="CHEBI:29105"/>
    </cofactor>
    <cofactor evidence="7">
        <name>Fe(3+)</name>
        <dbReference type="ChEBI" id="CHEBI:29034"/>
    </cofactor>
    <text evidence="7">Binds 1 zinc or iron ion per subunit.</text>
</comment>
<evidence type="ECO:0000256" key="5">
    <source>
        <dbReference type="ARBA" id="ARBA00022833"/>
    </source>
</evidence>
<dbReference type="InParanoid" id="A0A0M8K9B7"/>
<reference evidence="11" key="3">
    <citation type="submission" date="2015-08" db="EMBL/GenBank/DDBJ databases">
        <title>Draft Genome Sequence of a Heterotrophic Facultative Anaerobic Bacterium Ardenticatena maritima Strain 110S.</title>
        <authorList>
            <person name="Kawaichi S."/>
            <person name="Yoshida T."/>
            <person name="Sako Y."/>
            <person name="Nakamura R."/>
        </authorList>
    </citation>
    <scope>NUCLEOTIDE SEQUENCE [LARGE SCALE GENOMIC DNA]</scope>
    <source>
        <strain evidence="11">110S</strain>
    </source>
</reference>
<gene>
    <name evidence="7 9" type="primary">hutI</name>
    <name evidence="9" type="ORF">ARMA_2876</name>
    <name evidence="10" type="ORF">SE16_06030</name>
</gene>
<dbReference type="GO" id="GO:0008270">
    <property type="term" value="F:zinc ion binding"/>
    <property type="evidence" value="ECO:0007669"/>
    <property type="project" value="UniProtKB-UniRule"/>
</dbReference>
<reference evidence="10 12" key="2">
    <citation type="submission" date="2015-07" db="EMBL/GenBank/DDBJ databases">
        <title>Whole genome sequence of Ardenticatena maritima DSM 23922.</title>
        <authorList>
            <person name="Hemp J."/>
            <person name="Ward L.M."/>
            <person name="Pace L.A."/>
            <person name="Fischer W.W."/>
        </authorList>
    </citation>
    <scope>NUCLEOTIDE SEQUENCE [LARGE SCALE GENOMIC DNA]</scope>
    <source>
        <strain evidence="10 12">110S</strain>
    </source>
</reference>
<evidence type="ECO:0000313" key="12">
    <source>
        <dbReference type="Proteomes" id="UP000050502"/>
    </source>
</evidence>
<dbReference type="FunFam" id="3.20.20.140:FF:000007">
    <property type="entry name" value="Imidazolonepropionase"/>
    <property type="match status" value="1"/>
</dbReference>
<dbReference type="GO" id="GO:0005506">
    <property type="term" value="F:iron ion binding"/>
    <property type="evidence" value="ECO:0007669"/>
    <property type="project" value="UniProtKB-UniRule"/>
</dbReference>
<organism evidence="9 11">
    <name type="scientific">Ardenticatena maritima</name>
    <dbReference type="NCBI Taxonomy" id="872965"/>
    <lineage>
        <taxon>Bacteria</taxon>
        <taxon>Bacillati</taxon>
        <taxon>Chloroflexota</taxon>
        <taxon>Ardenticatenia</taxon>
        <taxon>Ardenticatenales</taxon>
        <taxon>Ardenticatenaceae</taxon>
        <taxon>Ardenticatena</taxon>
    </lineage>
</organism>
<comment type="catalytic activity">
    <reaction evidence="7">
        <text>4-imidazolone-5-propanoate + H2O = N-formimidoyl-L-glutamate</text>
        <dbReference type="Rhea" id="RHEA:23660"/>
        <dbReference type="ChEBI" id="CHEBI:15377"/>
        <dbReference type="ChEBI" id="CHEBI:58928"/>
        <dbReference type="ChEBI" id="CHEBI:77893"/>
        <dbReference type="EC" id="3.5.2.7"/>
    </reaction>
</comment>
<dbReference type="HAMAP" id="MF_00372">
    <property type="entry name" value="HutI"/>
    <property type="match status" value="1"/>
</dbReference>
<feature type="binding site" evidence="7">
    <location>
        <position position="242"/>
    </location>
    <ligand>
        <name>Zn(2+)</name>
        <dbReference type="ChEBI" id="CHEBI:29105"/>
    </ligand>
</feature>
<evidence type="ECO:0000313" key="11">
    <source>
        <dbReference type="Proteomes" id="UP000037784"/>
    </source>
</evidence>
<dbReference type="InterPro" id="IPR032466">
    <property type="entry name" value="Metal_Hydrolase"/>
</dbReference>
<evidence type="ECO:0000313" key="10">
    <source>
        <dbReference type="EMBL" id="KPL88373.1"/>
    </source>
</evidence>
<evidence type="ECO:0000256" key="4">
    <source>
        <dbReference type="ARBA" id="ARBA00022808"/>
    </source>
</evidence>
<feature type="binding site" evidence="7">
    <location>
        <position position="245"/>
    </location>
    <ligand>
        <name>4-imidazolone-5-propanoate</name>
        <dbReference type="ChEBI" id="CHEBI:77893"/>
    </ligand>
</feature>
<dbReference type="Proteomes" id="UP000037784">
    <property type="component" value="Unassembled WGS sequence"/>
</dbReference>
<dbReference type="InterPro" id="IPR006680">
    <property type="entry name" value="Amidohydro-rel"/>
</dbReference>
<comment type="caution">
    <text evidence="9">The sequence shown here is derived from an EMBL/GenBank/DDBJ whole genome shotgun (WGS) entry which is preliminary data.</text>
</comment>
<feature type="binding site" evidence="7">
    <location>
        <position position="316"/>
    </location>
    <ligand>
        <name>Fe(3+)</name>
        <dbReference type="ChEBI" id="CHEBI:29034"/>
    </ligand>
</feature>
<keyword evidence="4 7" id="KW-0369">Histidine metabolism</keyword>
<dbReference type="NCBIfam" id="TIGR01224">
    <property type="entry name" value="hutI"/>
    <property type="match status" value="1"/>
</dbReference>
<dbReference type="SUPFAM" id="SSF51338">
    <property type="entry name" value="Composite domain of metallo-dependent hydrolases"/>
    <property type="match status" value="1"/>
</dbReference>
<dbReference type="GO" id="GO:0019557">
    <property type="term" value="P:L-histidine catabolic process to glutamate and formate"/>
    <property type="evidence" value="ECO:0007669"/>
    <property type="project" value="UniProtKB-UniPathway"/>
</dbReference>
<keyword evidence="3 7" id="KW-0378">Hydrolase</keyword>
<dbReference type="UniPathway" id="UPA00379">
    <property type="reaction ID" value="UER00551"/>
</dbReference>
<feature type="binding site" evidence="7">
    <location>
        <position position="85"/>
    </location>
    <ligand>
        <name>4-imidazolone-5-propanoate</name>
        <dbReference type="ChEBI" id="CHEBI:77893"/>
    </ligand>
</feature>
<keyword evidence="11" id="KW-1185">Reference proteome</keyword>
<name>A0A0M8K9B7_9CHLR</name>
<evidence type="ECO:0000256" key="7">
    <source>
        <dbReference type="HAMAP-Rule" id="MF_00372"/>
    </source>
</evidence>
<dbReference type="FunCoup" id="A0A0M8K9B7">
    <property type="interactions" value="39"/>
</dbReference>
<dbReference type="OrthoDB" id="9776455at2"/>
<dbReference type="AlphaFoldDB" id="A0A0M8K9B7"/>
<protein>
    <recommendedName>
        <fullName evidence="1 7">Imidazolonepropionase</fullName>
        <ecNumber evidence="1 7">3.5.2.7</ecNumber>
    </recommendedName>
    <alternativeName>
        <fullName evidence="7">Imidazolone-5-propionate hydrolase</fullName>
    </alternativeName>
</protein>